<dbReference type="EMBL" id="BMVU01000048">
    <property type="protein sequence ID" value="GGY02601.1"/>
    <property type="molecule type" value="Genomic_DNA"/>
</dbReference>
<reference evidence="9" key="2">
    <citation type="submission" date="2020-09" db="EMBL/GenBank/DDBJ databases">
        <authorList>
            <person name="Sun Q."/>
            <person name="Ohkuma M."/>
        </authorList>
    </citation>
    <scope>NUCLEOTIDE SEQUENCE</scope>
    <source>
        <strain evidence="9">JCM 4790</strain>
    </source>
</reference>
<keyword evidence="5" id="KW-0418">Kinase</keyword>
<evidence type="ECO:0000256" key="4">
    <source>
        <dbReference type="ARBA" id="ARBA00022679"/>
    </source>
</evidence>
<evidence type="ECO:0000256" key="5">
    <source>
        <dbReference type="ARBA" id="ARBA00022777"/>
    </source>
</evidence>
<dbReference type="InterPro" id="IPR036890">
    <property type="entry name" value="HATPase_C_sf"/>
</dbReference>
<feature type="region of interest" description="Disordered" evidence="6">
    <location>
        <begin position="428"/>
        <end position="474"/>
    </location>
</feature>
<dbReference type="InterPro" id="IPR003594">
    <property type="entry name" value="HATPase_dom"/>
</dbReference>
<comment type="caution">
    <text evidence="9">The sequence shown here is derived from an EMBL/GenBank/DDBJ whole genome shotgun (WGS) entry which is preliminary data.</text>
</comment>
<protein>
    <recommendedName>
        <fullName evidence="2">histidine kinase</fullName>
        <ecNumber evidence="2">2.7.13.3</ecNumber>
    </recommendedName>
</protein>
<evidence type="ECO:0000256" key="1">
    <source>
        <dbReference type="ARBA" id="ARBA00000085"/>
    </source>
</evidence>
<dbReference type="PANTHER" id="PTHR45436">
    <property type="entry name" value="SENSOR HISTIDINE KINASE YKOH"/>
    <property type="match status" value="1"/>
</dbReference>
<keyword evidence="7" id="KW-1133">Transmembrane helix</keyword>
<comment type="catalytic activity">
    <reaction evidence="1">
        <text>ATP + protein L-histidine = ADP + protein N-phospho-L-histidine.</text>
        <dbReference type="EC" id="2.7.13.3"/>
    </reaction>
</comment>
<organism evidence="9 10">
    <name type="scientific">Streptomyces minutiscleroticus</name>
    <dbReference type="NCBI Taxonomy" id="68238"/>
    <lineage>
        <taxon>Bacteria</taxon>
        <taxon>Bacillati</taxon>
        <taxon>Actinomycetota</taxon>
        <taxon>Actinomycetes</taxon>
        <taxon>Kitasatosporales</taxon>
        <taxon>Streptomycetaceae</taxon>
        <taxon>Streptomyces</taxon>
    </lineage>
</organism>
<dbReference type="GO" id="GO:0000160">
    <property type="term" value="P:phosphorelay signal transduction system"/>
    <property type="evidence" value="ECO:0007669"/>
    <property type="project" value="TreeGrafter"/>
</dbReference>
<accession>A0A918NWH7</accession>
<feature type="compositionally biased region" description="Low complexity" evidence="6">
    <location>
        <begin position="499"/>
        <end position="509"/>
    </location>
</feature>
<gene>
    <name evidence="9" type="ORF">GCM10010358_65580</name>
</gene>
<evidence type="ECO:0000256" key="2">
    <source>
        <dbReference type="ARBA" id="ARBA00012438"/>
    </source>
</evidence>
<dbReference type="Proteomes" id="UP000619244">
    <property type="component" value="Unassembled WGS sequence"/>
</dbReference>
<proteinExistence type="predicted"/>
<dbReference type="SUPFAM" id="SSF55874">
    <property type="entry name" value="ATPase domain of HSP90 chaperone/DNA topoisomerase II/histidine kinase"/>
    <property type="match status" value="1"/>
</dbReference>
<feature type="region of interest" description="Disordered" evidence="6">
    <location>
        <begin position="499"/>
        <end position="563"/>
    </location>
</feature>
<keyword evidence="4" id="KW-0808">Transferase</keyword>
<dbReference type="Gene3D" id="3.30.565.10">
    <property type="entry name" value="Histidine kinase-like ATPase, C-terminal domain"/>
    <property type="match status" value="1"/>
</dbReference>
<evidence type="ECO:0000313" key="9">
    <source>
        <dbReference type="EMBL" id="GGY02601.1"/>
    </source>
</evidence>
<evidence type="ECO:0000256" key="6">
    <source>
        <dbReference type="SAM" id="MobiDB-lite"/>
    </source>
</evidence>
<feature type="transmembrane region" description="Helical" evidence="7">
    <location>
        <begin position="76"/>
        <end position="96"/>
    </location>
</feature>
<evidence type="ECO:0000259" key="8">
    <source>
        <dbReference type="Pfam" id="PF02518"/>
    </source>
</evidence>
<name>A0A918NWH7_9ACTN</name>
<dbReference type="AlphaFoldDB" id="A0A918NWH7"/>
<dbReference type="InterPro" id="IPR050428">
    <property type="entry name" value="TCS_sensor_his_kinase"/>
</dbReference>
<keyword evidence="7" id="KW-0812">Transmembrane</keyword>
<dbReference type="EC" id="2.7.13.3" evidence="2"/>
<sequence>MRMFPDALKAQCVPPTFFVDSPNPQPISQRAYMVSVQSPPGGRDVPYARVLLLPAVLMAAATGAAVAAVAEPARMAVGWCGAVATLLVTATATEAVRRGRVLRRARAEHARRTALLEERIAGQEEDLVAFSNDLLPTALSELRTGVSPPEVIRRLVDCDPRHRDLPLSQRELLRYVLRIVDYEEARRDSSQRSFVNIARRVQALVHQQAKELREMENDHGNNPDVFDDLLRIDHGTALIGRLADSIAVLGGGRPGRKWPKPVPLYSVLRGAMSRILEYRRIDLQSICKVGVDGSSVEPVIHACAELLDNATRYSPPQTKVHVTAVEVQTGVAIEIEDGGVSLSEEARLRAEKMLADARAGVDLNALGESPRLGMAVVGRIAQMYDMQVSLRQSAYGGVRAVLVVPRAMLSTGPAPGLAHGIGATAVPRADYGGVEGPKRPPKRRRPTAGPRTSAPLSASMEDDVPEVTEWTDNGLPQRRSRVKIPFSQRVAEMRAAEAEAAAARAAAPPQYTPPEPAPQKQEREPGLWVEAFMNGLKGDPQPGAQDTTDRAARTEADDEGERK</sequence>
<evidence type="ECO:0000313" key="10">
    <source>
        <dbReference type="Proteomes" id="UP000619244"/>
    </source>
</evidence>
<reference evidence="9" key="1">
    <citation type="journal article" date="2014" name="Int. J. Syst. Evol. Microbiol.">
        <title>Complete genome sequence of Corynebacterium casei LMG S-19264T (=DSM 44701T), isolated from a smear-ripened cheese.</title>
        <authorList>
            <consortium name="US DOE Joint Genome Institute (JGI-PGF)"/>
            <person name="Walter F."/>
            <person name="Albersmeier A."/>
            <person name="Kalinowski J."/>
            <person name="Ruckert C."/>
        </authorList>
    </citation>
    <scope>NUCLEOTIDE SEQUENCE</scope>
    <source>
        <strain evidence="9">JCM 4790</strain>
    </source>
</reference>
<feature type="transmembrane region" description="Helical" evidence="7">
    <location>
        <begin position="50"/>
        <end position="70"/>
    </location>
</feature>
<dbReference type="Pfam" id="PF02518">
    <property type="entry name" value="HATPase_c"/>
    <property type="match status" value="1"/>
</dbReference>
<dbReference type="GO" id="GO:0005886">
    <property type="term" value="C:plasma membrane"/>
    <property type="evidence" value="ECO:0007669"/>
    <property type="project" value="TreeGrafter"/>
</dbReference>
<feature type="domain" description="Histidine kinase/HSP90-like ATPase" evidence="8">
    <location>
        <begin position="299"/>
        <end position="406"/>
    </location>
</feature>
<dbReference type="GO" id="GO:0004673">
    <property type="term" value="F:protein histidine kinase activity"/>
    <property type="evidence" value="ECO:0007669"/>
    <property type="project" value="UniProtKB-EC"/>
</dbReference>
<dbReference type="PANTHER" id="PTHR45436:SF5">
    <property type="entry name" value="SENSOR HISTIDINE KINASE TRCS"/>
    <property type="match status" value="1"/>
</dbReference>
<keyword evidence="10" id="KW-1185">Reference proteome</keyword>
<evidence type="ECO:0000256" key="3">
    <source>
        <dbReference type="ARBA" id="ARBA00022553"/>
    </source>
</evidence>
<keyword evidence="3" id="KW-0597">Phosphoprotein</keyword>
<keyword evidence="7" id="KW-0472">Membrane</keyword>
<evidence type="ECO:0000256" key="7">
    <source>
        <dbReference type="SAM" id="Phobius"/>
    </source>
</evidence>
<feature type="compositionally biased region" description="Basic and acidic residues" evidence="6">
    <location>
        <begin position="547"/>
        <end position="563"/>
    </location>
</feature>